<dbReference type="Proteomes" id="UP000737391">
    <property type="component" value="Unassembled WGS sequence"/>
</dbReference>
<feature type="domain" description="Heterokaryon incompatibility" evidence="1">
    <location>
        <begin position="55"/>
        <end position="220"/>
    </location>
</feature>
<evidence type="ECO:0000313" key="2">
    <source>
        <dbReference type="EMBL" id="KAF4503334.1"/>
    </source>
</evidence>
<evidence type="ECO:0000259" key="1">
    <source>
        <dbReference type="Pfam" id="PF06985"/>
    </source>
</evidence>
<reference evidence="2" key="1">
    <citation type="submission" date="2020-01" db="EMBL/GenBank/DDBJ databases">
        <title>Identification and distribution of gene clusters putatively required for synthesis of sphingolipid metabolism inhibitors in phylogenetically diverse species of the filamentous fungus Fusarium.</title>
        <authorList>
            <person name="Kim H.-S."/>
            <person name="Busman M."/>
            <person name="Brown D.W."/>
            <person name="Divon H."/>
            <person name="Uhlig S."/>
            <person name="Proctor R.H."/>
        </authorList>
    </citation>
    <scope>NUCLEOTIDE SEQUENCE</scope>
    <source>
        <strain evidence="2">NRRL 31653</strain>
    </source>
</reference>
<evidence type="ECO:0000313" key="3">
    <source>
        <dbReference type="Proteomes" id="UP000737391"/>
    </source>
</evidence>
<sequence length="523" mass="58724">MIQQEIATCENTHNHNTNNESPFLPTRLLAVGDDNGVQPHLVITDYRLKRRAPRYATLSYCWGPPEDAKAQSRTRAHNIEQRKAGFSLHSVTNVIRDAIVVARTLSIPYLWVDSLCIIQGDRQDWERESSTIKDVYRHAHLTICAASSPSCQEGFIQRKPKSITVQFESKVNPTIQGTFNIRVIGPATPCPYIDKGLDTTYDELSNIETRWGNRAWTFQEATLSVRKLTFCGSQLYYSCPDRVTCDTGIPQFPGCLETGLTRLPSDSRGIFQIWSDIVIEYADLDLCYETDRLPAISGIARMMGCGPEDYFAGIFKRFLAFGLCWVRGSTINSMNTTRSVVTNLHQTGTVPSWSWAARKQAVDIPVSPWDGRDETAGITAWTVPLGLDLFGEVKDGLVIVQGRLLPLPSNIMRGSSSPTRLHAPFEGSAFDYWGVFNNNERIAWVFLDWHMTGVEESGDDLFMLLLVSHLGVARGSRRERLGYGIVLHRSQMPTKYIRVGGFRTTRKGFALFRGLSIESVQIV</sequence>
<organism evidence="2 3">
    <name type="scientific">Fusarium agapanthi</name>
    <dbReference type="NCBI Taxonomy" id="1803897"/>
    <lineage>
        <taxon>Eukaryota</taxon>
        <taxon>Fungi</taxon>
        <taxon>Dikarya</taxon>
        <taxon>Ascomycota</taxon>
        <taxon>Pezizomycotina</taxon>
        <taxon>Sordariomycetes</taxon>
        <taxon>Hypocreomycetidae</taxon>
        <taxon>Hypocreales</taxon>
        <taxon>Nectriaceae</taxon>
        <taxon>Fusarium</taxon>
        <taxon>Fusarium fujikuroi species complex</taxon>
    </lineage>
</organism>
<protein>
    <submittedName>
        <fullName evidence="2">HET-domain containing protein</fullName>
    </submittedName>
</protein>
<accession>A0A9P5BL41</accession>
<dbReference type="PANTHER" id="PTHR33112">
    <property type="entry name" value="DOMAIN PROTEIN, PUTATIVE-RELATED"/>
    <property type="match status" value="1"/>
</dbReference>
<dbReference type="OrthoDB" id="2958217at2759"/>
<dbReference type="InterPro" id="IPR010730">
    <property type="entry name" value="HET"/>
</dbReference>
<dbReference type="AlphaFoldDB" id="A0A9P5BL41"/>
<dbReference type="PANTHER" id="PTHR33112:SF16">
    <property type="entry name" value="HETEROKARYON INCOMPATIBILITY DOMAIN-CONTAINING PROTEIN"/>
    <property type="match status" value="1"/>
</dbReference>
<keyword evidence="3" id="KW-1185">Reference proteome</keyword>
<dbReference type="EMBL" id="LUFC02000028">
    <property type="protein sequence ID" value="KAF4503334.1"/>
    <property type="molecule type" value="Genomic_DNA"/>
</dbReference>
<dbReference type="Pfam" id="PF06985">
    <property type="entry name" value="HET"/>
    <property type="match status" value="1"/>
</dbReference>
<gene>
    <name evidence="2" type="ORF">FAGAP_488</name>
</gene>
<comment type="caution">
    <text evidence="2">The sequence shown here is derived from an EMBL/GenBank/DDBJ whole genome shotgun (WGS) entry which is preliminary data.</text>
</comment>
<name>A0A9P5BL41_9HYPO</name>
<proteinExistence type="predicted"/>